<dbReference type="Gene3D" id="1.10.10.10">
    <property type="entry name" value="Winged helix-like DNA-binding domain superfamily/Winged helix DNA-binding domain"/>
    <property type="match status" value="1"/>
</dbReference>
<keyword evidence="7" id="KW-1185">Reference proteome</keyword>
<dbReference type="EMBL" id="JBDIZK010000005">
    <property type="protein sequence ID" value="MEN3747396.1"/>
    <property type="molecule type" value="Genomic_DNA"/>
</dbReference>
<evidence type="ECO:0000256" key="4">
    <source>
        <dbReference type="ARBA" id="ARBA00022490"/>
    </source>
</evidence>
<proteinExistence type="inferred from homology"/>
<evidence type="ECO:0000256" key="1">
    <source>
        <dbReference type="ARBA" id="ARBA00004496"/>
    </source>
</evidence>
<feature type="domain" description="RecX second three-helical" evidence="5">
    <location>
        <begin position="51"/>
        <end position="87"/>
    </location>
</feature>
<evidence type="ECO:0000313" key="7">
    <source>
        <dbReference type="Proteomes" id="UP001427805"/>
    </source>
</evidence>
<dbReference type="Proteomes" id="UP001427805">
    <property type="component" value="Unassembled WGS sequence"/>
</dbReference>
<sequence length="163" mass="18124">MALRYVERYATTRGRLATYLRRKIRERGWEGETAADPVALAEWMAELRYVDDRAFAEMRAGSMGRRGLGARRIEQALRFDGIDEQDRSAVSSMLEEEATTSALAFARRKRIGPWARAVADPALRQKQVAALVRAGHAPDLARRIVRIEPSDDPDGAITAAGLA</sequence>
<evidence type="ECO:0000313" key="6">
    <source>
        <dbReference type="EMBL" id="MEN3747396.1"/>
    </source>
</evidence>
<comment type="caution">
    <text evidence="6">The sequence shown here is derived from an EMBL/GenBank/DDBJ whole genome shotgun (WGS) entry which is preliminary data.</text>
</comment>
<reference evidence="6 7" key="1">
    <citation type="submission" date="2024-05" db="EMBL/GenBank/DDBJ databases">
        <title>Sphingomonas sp. HF-S3 16S ribosomal RNA gene Genome sequencing and assembly.</title>
        <authorList>
            <person name="Lee H."/>
        </authorList>
    </citation>
    <scope>NUCLEOTIDE SEQUENCE [LARGE SCALE GENOMIC DNA]</scope>
    <source>
        <strain evidence="6 7">HF-S3</strain>
    </source>
</reference>
<dbReference type="InterPro" id="IPR036388">
    <property type="entry name" value="WH-like_DNA-bd_sf"/>
</dbReference>
<organism evidence="6 7">
    <name type="scientific">Sphingomonas rustica</name>
    <dbReference type="NCBI Taxonomy" id="3103142"/>
    <lineage>
        <taxon>Bacteria</taxon>
        <taxon>Pseudomonadati</taxon>
        <taxon>Pseudomonadota</taxon>
        <taxon>Alphaproteobacteria</taxon>
        <taxon>Sphingomonadales</taxon>
        <taxon>Sphingomonadaceae</taxon>
        <taxon>Sphingomonas</taxon>
    </lineage>
</organism>
<evidence type="ECO:0000259" key="5">
    <source>
        <dbReference type="Pfam" id="PF02631"/>
    </source>
</evidence>
<gene>
    <name evidence="6" type="ORF">TPR58_09470</name>
</gene>
<protein>
    <recommendedName>
        <fullName evidence="3">Regulatory protein RecX</fullName>
    </recommendedName>
</protein>
<comment type="similarity">
    <text evidence="2">Belongs to the RecX family.</text>
</comment>
<name>A0ABV0B9H9_9SPHN</name>
<dbReference type="Pfam" id="PF02631">
    <property type="entry name" value="RecX_HTH2"/>
    <property type="match status" value="1"/>
</dbReference>
<comment type="subcellular location">
    <subcellularLocation>
        <location evidence="1">Cytoplasm</location>
    </subcellularLocation>
</comment>
<accession>A0ABV0B9H9</accession>
<keyword evidence="4" id="KW-0963">Cytoplasm</keyword>
<evidence type="ECO:0000256" key="3">
    <source>
        <dbReference type="ARBA" id="ARBA00018111"/>
    </source>
</evidence>
<dbReference type="RefSeq" id="WP_346246396.1">
    <property type="nucleotide sequence ID" value="NZ_JBDIZK010000005.1"/>
</dbReference>
<dbReference type="InterPro" id="IPR053924">
    <property type="entry name" value="RecX_HTH_2nd"/>
</dbReference>
<evidence type="ECO:0000256" key="2">
    <source>
        <dbReference type="ARBA" id="ARBA00009695"/>
    </source>
</evidence>